<keyword evidence="3" id="KW-0732">Signal</keyword>
<dbReference type="Gene3D" id="3.40.630.190">
    <property type="entry name" value="LCP protein"/>
    <property type="match status" value="1"/>
</dbReference>
<dbReference type="InterPro" id="IPR050922">
    <property type="entry name" value="LytR/CpsA/Psr_CW_biosynth"/>
</dbReference>
<dbReference type="STRING" id="1089553.Tph_c08130"/>
<dbReference type="Pfam" id="PF03816">
    <property type="entry name" value="LytR_cpsA_psr"/>
    <property type="match status" value="1"/>
</dbReference>
<dbReference type="KEGG" id="tpz:Tph_c08130"/>
<evidence type="ECO:0000256" key="2">
    <source>
        <dbReference type="SAM" id="MobiDB-lite"/>
    </source>
</evidence>
<dbReference type="NCBIfam" id="TIGR00350">
    <property type="entry name" value="lytR_cpsA_psr"/>
    <property type="match status" value="1"/>
</dbReference>
<dbReference type="Proteomes" id="UP000000467">
    <property type="component" value="Chromosome"/>
</dbReference>
<evidence type="ECO:0000313" key="6">
    <source>
        <dbReference type="Proteomes" id="UP000000467"/>
    </source>
</evidence>
<dbReference type="PANTHER" id="PTHR33392:SF6">
    <property type="entry name" value="POLYISOPRENYL-TEICHOIC ACID--PEPTIDOGLYCAN TEICHOIC ACID TRANSFERASE TAGU"/>
    <property type="match status" value="1"/>
</dbReference>
<feature type="domain" description="Cell envelope-related transcriptional attenuator" evidence="4">
    <location>
        <begin position="67"/>
        <end position="213"/>
    </location>
</feature>
<sequence>MKRTGGLITACACILACLLFTAGLFLAGVFPRPDTSEHQKDENTASLKKFNVLLLGSDARPGEKVGNTDTIMVAQVSPERIAILSIPRDTRVEIPGKGTQKINSAARYGGPELTAAVVSDLIGVDVDKYVLVRWEGFIKIVDILGGVTVDVPRDMNHDSGDGEEYIIDLKKGRQKLNGRQALAFARFRNEALGDIDRSGQQLALMKSLIEQAKKPATLLKLPWLVPQLYKNVETNLDLQELLILARAGSNLKNVAVVTQTLPGYFLDLNGVSYWGVEPEHARQVAYNLFTYGITTTNVVLEPPYEERQQIPVDKTPAPPVVAQNPEEEKEEEPPAEAIDLPDLQEEPGDKGESPPETETPPDPETEPGDGSETPPEEETPPPAGEHGTNTAPKG</sequence>
<name>K4LDW4_THEPS</name>
<organism evidence="5 6">
    <name type="scientific">Thermacetogenium phaeum (strain ATCC BAA-254 / DSM 26808 / PB)</name>
    <dbReference type="NCBI Taxonomy" id="1089553"/>
    <lineage>
        <taxon>Bacteria</taxon>
        <taxon>Bacillati</taxon>
        <taxon>Bacillota</taxon>
        <taxon>Clostridia</taxon>
        <taxon>Thermoanaerobacterales</taxon>
        <taxon>Thermoanaerobacteraceae</taxon>
        <taxon>Thermacetogenium</taxon>
    </lineage>
</organism>
<evidence type="ECO:0000256" key="1">
    <source>
        <dbReference type="ARBA" id="ARBA00006068"/>
    </source>
</evidence>
<keyword evidence="6" id="KW-1185">Reference proteome</keyword>
<feature type="compositionally biased region" description="Acidic residues" evidence="2">
    <location>
        <begin position="325"/>
        <end position="334"/>
    </location>
</feature>
<evidence type="ECO:0000259" key="4">
    <source>
        <dbReference type="Pfam" id="PF03816"/>
    </source>
</evidence>
<feature type="compositionally biased region" description="Acidic residues" evidence="2">
    <location>
        <begin position="359"/>
        <end position="379"/>
    </location>
</feature>
<dbReference type="HOGENOM" id="CLU_016455_5_5_9"/>
<reference evidence="5 6" key="1">
    <citation type="journal article" date="2012" name="BMC Genomics">
        <title>Genome-guided analysis of physiological and morphological traits of the fermentative acetate oxidizer Thermacetogenium phaeum.</title>
        <authorList>
            <person name="Oehler D."/>
            <person name="Poehlein A."/>
            <person name="Leimbach A."/>
            <person name="Muller N."/>
            <person name="Daniel R."/>
            <person name="Gottschalk G."/>
            <person name="Schink B."/>
        </authorList>
    </citation>
    <scope>NUCLEOTIDE SEQUENCE [LARGE SCALE GENOMIC DNA]</scope>
    <source>
        <strain evidence="6">ATCC BAA-254 / DSM 26808 / PB</strain>
    </source>
</reference>
<dbReference type="PANTHER" id="PTHR33392">
    <property type="entry name" value="POLYISOPRENYL-TEICHOIC ACID--PEPTIDOGLYCAN TEICHOIC ACID TRANSFERASE TAGU"/>
    <property type="match status" value="1"/>
</dbReference>
<proteinExistence type="inferred from homology"/>
<feature type="signal peptide" evidence="3">
    <location>
        <begin position="1"/>
        <end position="27"/>
    </location>
</feature>
<protein>
    <submittedName>
        <fullName evidence="5">Transcriptional regulator</fullName>
    </submittedName>
</protein>
<dbReference type="OrthoDB" id="305468at2"/>
<feature type="chain" id="PRO_5038498645" evidence="3">
    <location>
        <begin position="28"/>
        <end position="394"/>
    </location>
</feature>
<accession>K4LDW4</accession>
<evidence type="ECO:0000313" key="5">
    <source>
        <dbReference type="EMBL" id="AFV11043.1"/>
    </source>
</evidence>
<dbReference type="eggNOG" id="COG1316">
    <property type="taxonomic scope" value="Bacteria"/>
</dbReference>
<dbReference type="InterPro" id="IPR004474">
    <property type="entry name" value="LytR_CpsA_psr"/>
</dbReference>
<dbReference type="AlphaFoldDB" id="K4LDW4"/>
<comment type="similarity">
    <text evidence="1">Belongs to the LytR/CpsA/Psr (LCP) family.</text>
</comment>
<dbReference type="RefSeq" id="WP_015049927.1">
    <property type="nucleotide sequence ID" value="NC_018870.1"/>
</dbReference>
<dbReference type="EMBL" id="CP003732">
    <property type="protein sequence ID" value="AFV11043.1"/>
    <property type="molecule type" value="Genomic_DNA"/>
</dbReference>
<gene>
    <name evidence="5" type="primary">lytR</name>
    <name evidence="5" type="ordered locus">Tph_c08130</name>
</gene>
<evidence type="ECO:0000256" key="3">
    <source>
        <dbReference type="SAM" id="SignalP"/>
    </source>
</evidence>
<feature type="region of interest" description="Disordered" evidence="2">
    <location>
        <begin position="307"/>
        <end position="394"/>
    </location>
</feature>